<sequence>MVVEGNDANQGGREGRKERAEEGRRRSVTYARREGGREGWCRYSFRYTQLGEERLDVNVQKQMEMLHRLEEDDLYKKFAKQRAAEEARMNDHIKEEWETELEKLTSHTSVTSKYLFKTYLHVPLRPPSTSMTATSSYRAATAALVEKHSKEMMRLIQEKRSEYLEDDEEVLDHYPAQPPPPLPPPQTKTDIYTDPDEFADVDQLAIQVAQEDQKTFTDLVRMLVGQCSSDVEKVRTIFRWITVKNLNSITFDDSAHGDTPMGLLRGIKYGTESYHVLFKRLCSYAGLHCVVIKGYSKSAGYQPGVRFEDNRFRNSWNAVYVAGAWRFVQCNWGARHLVNAKEVPKPGGKSKSDSLSTAPPQHHHSITNNYLSHSRKVSGRIGSRSNNLRYEYDDHYFLTDPKEFIYEFFPLQAEWQLLKAPISLHEFEELPFVRSLFFRYGLYFPDEHTKAVMYTDSTGEMIGRIGEMIGRTGEMIGKTGEMIGRTGEMIDRTGEMIGRTGEMIGRTGEMIDRRGEMIGRTGEMIGRTGEMIDRRGELIGRTGEMIVRTGEMIGRTGEMIGRTGEMIGRTGEMIDRESVVVQLVAFRVHAPCSGALLLDIFANAVTPREYLTGEPMKFKSVCKFKIVCEDLQTVMVPLPDCASGEWGPAKATRLFGLEPVTHQDALVFAGREIELQFRMTRPLTDFMATLHKNGSEEKRLSKYVSHKVTDDVVTFALSFPEEGQYGMDIYTREVAGPDTGGPTEKHLLTHCCKYLINSSKRN</sequence>
<dbReference type="PANTHER" id="PTHR47020:SF1">
    <property type="entry name" value="HILLARIN"/>
    <property type="match status" value="1"/>
</dbReference>
<comment type="caution">
    <text evidence="3">The sequence shown here is derived from an EMBL/GenBank/DDBJ whole genome shotgun (WGS) entry which is preliminary data.</text>
</comment>
<dbReference type="AlphaFoldDB" id="A0A8J5MM07"/>
<feature type="region of interest" description="Disordered" evidence="1">
    <location>
        <begin position="342"/>
        <end position="366"/>
    </location>
</feature>
<name>A0A8J5MM07_HOMAM</name>
<dbReference type="Proteomes" id="UP000747542">
    <property type="component" value="Unassembled WGS sequence"/>
</dbReference>
<dbReference type="SUPFAM" id="SSF54001">
    <property type="entry name" value="Cysteine proteinases"/>
    <property type="match status" value="1"/>
</dbReference>
<protein>
    <submittedName>
        <fullName evidence="3">Hillarin-like 3</fullName>
    </submittedName>
</protein>
<dbReference type="PANTHER" id="PTHR47020">
    <property type="entry name" value="HILLARIN"/>
    <property type="match status" value="1"/>
</dbReference>
<dbReference type="SMART" id="SM00460">
    <property type="entry name" value="TGc"/>
    <property type="match status" value="1"/>
</dbReference>
<keyword evidence="4" id="KW-1185">Reference proteome</keyword>
<evidence type="ECO:0000313" key="3">
    <source>
        <dbReference type="EMBL" id="KAG7156200.1"/>
    </source>
</evidence>
<dbReference type="InterPro" id="IPR056564">
    <property type="entry name" value="Ig-like_KY"/>
</dbReference>
<feature type="domain" description="Transglutaminase-like" evidence="2">
    <location>
        <begin position="264"/>
        <end position="332"/>
    </location>
</feature>
<feature type="compositionally biased region" description="Basic and acidic residues" evidence="1">
    <location>
        <begin position="13"/>
        <end position="28"/>
    </location>
</feature>
<dbReference type="Pfam" id="PF23265">
    <property type="entry name" value="Ig-like_KY"/>
    <property type="match status" value="2"/>
</dbReference>
<gene>
    <name evidence="3" type="primary">Hil-L3</name>
    <name evidence="3" type="ORF">Hamer_G025678</name>
</gene>
<evidence type="ECO:0000313" key="4">
    <source>
        <dbReference type="Proteomes" id="UP000747542"/>
    </source>
</evidence>
<dbReference type="InterPro" id="IPR002931">
    <property type="entry name" value="Transglutaminase-like"/>
</dbReference>
<dbReference type="EMBL" id="JAHLQT010039457">
    <property type="protein sequence ID" value="KAG7156200.1"/>
    <property type="molecule type" value="Genomic_DNA"/>
</dbReference>
<accession>A0A8J5MM07</accession>
<evidence type="ECO:0000259" key="2">
    <source>
        <dbReference type="SMART" id="SM00460"/>
    </source>
</evidence>
<evidence type="ECO:0000256" key="1">
    <source>
        <dbReference type="SAM" id="MobiDB-lite"/>
    </source>
</evidence>
<dbReference type="InterPro" id="IPR053041">
    <property type="entry name" value="Transglut-like_Superfamily_Mod"/>
</dbReference>
<feature type="region of interest" description="Disordered" evidence="1">
    <location>
        <begin position="1"/>
        <end position="28"/>
    </location>
</feature>
<organism evidence="3 4">
    <name type="scientific">Homarus americanus</name>
    <name type="common">American lobster</name>
    <dbReference type="NCBI Taxonomy" id="6706"/>
    <lineage>
        <taxon>Eukaryota</taxon>
        <taxon>Metazoa</taxon>
        <taxon>Ecdysozoa</taxon>
        <taxon>Arthropoda</taxon>
        <taxon>Crustacea</taxon>
        <taxon>Multicrustacea</taxon>
        <taxon>Malacostraca</taxon>
        <taxon>Eumalacostraca</taxon>
        <taxon>Eucarida</taxon>
        <taxon>Decapoda</taxon>
        <taxon>Pleocyemata</taxon>
        <taxon>Astacidea</taxon>
        <taxon>Nephropoidea</taxon>
        <taxon>Nephropidae</taxon>
        <taxon>Homarus</taxon>
    </lineage>
</organism>
<reference evidence="3" key="1">
    <citation type="journal article" date="2021" name="Sci. Adv.">
        <title>The American lobster genome reveals insights on longevity, neural, and immune adaptations.</title>
        <authorList>
            <person name="Polinski J.M."/>
            <person name="Zimin A.V."/>
            <person name="Clark K.F."/>
            <person name="Kohn A.B."/>
            <person name="Sadowski N."/>
            <person name="Timp W."/>
            <person name="Ptitsyn A."/>
            <person name="Khanna P."/>
            <person name="Romanova D.Y."/>
            <person name="Williams P."/>
            <person name="Greenwood S.J."/>
            <person name="Moroz L.L."/>
            <person name="Walt D.R."/>
            <person name="Bodnar A.G."/>
        </authorList>
    </citation>
    <scope>NUCLEOTIDE SEQUENCE</scope>
    <source>
        <strain evidence="3">GMGI-L3</strain>
    </source>
</reference>
<dbReference type="InterPro" id="IPR038765">
    <property type="entry name" value="Papain-like_cys_pep_sf"/>
</dbReference>
<proteinExistence type="predicted"/>